<dbReference type="CDD" id="cd04692">
    <property type="entry name" value="NUDIX_Hydrolase"/>
    <property type="match status" value="1"/>
</dbReference>
<dbReference type="InterPro" id="IPR015797">
    <property type="entry name" value="NUDIX_hydrolase-like_dom_sf"/>
</dbReference>
<dbReference type="Gene3D" id="3.90.79.10">
    <property type="entry name" value="Nucleoside Triphosphate Pyrophosphohydrolase"/>
    <property type="match status" value="1"/>
</dbReference>
<reference evidence="2" key="1">
    <citation type="submission" date="2022-05" db="EMBL/GenBank/DDBJ databases">
        <title>Novel bacterial taxa in a minimal lignocellulolytic consortium and its capacity to transform plastics disclosed by genome-resolved metagenomics.</title>
        <authorList>
            <person name="Rodriguez C.A.D."/>
            <person name="Diaz-Garcia L."/>
            <person name="Herrera K."/>
            <person name="Tarazona N.A."/>
            <person name="Sproer C."/>
            <person name="Overmann J."/>
            <person name="Jimenez D.J."/>
        </authorList>
    </citation>
    <scope>NUCLEOTIDE SEQUENCE</scope>
    <source>
        <strain evidence="2">MAG5</strain>
    </source>
</reference>
<dbReference type="EMBL" id="CP097899">
    <property type="protein sequence ID" value="URN95250.1"/>
    <property type="molecule type" value="Genomic_DNA"/>
</dbReference>
<gene>
    <name evidence="2" type="ORF">NAG76_03035</name>
</gene>
<dbReference type="GO" id="GO:0003824">
    <property type="term" value="F:catalytic activity"/>
    <property type="evidence" value="ECO:0007669"/>
    <property type="project" value="UniProtKB-ARBA"/>
</dbReference>
<feature type="domain" description="Nudix hydrolase" evidence="1">
    <location>
        <begin position="32"/>
        <end position="128"/>
    </location>
</feature>
<dbReference type="SUPFAM" id="SSF55811">
    <property type="entry name" value="Nudix"/>
    <property type="match status" value="1"/>
</dbReference>
<dbReference type="AlphaFoldDB" id="A0A9J6ZGD4"/>
<organism evidence="2 3">
    <name type="scientific">Candidatus Pristimantibacillus lignocellulolyticus</name>
    <dbReference type="NCBI Taxonomy" id="2994561"/>
    <lineage>
        <taxon>Bacteria</taxon>
        <taxon>Bacillati</taxon>
        <taxon>Bacillota</taxon>
        <taxon>Bacilli</taxon>
        <taxon>Bacillales</taxon>
        <taxon>Paenibacillaceae</taxon>
        <taxon>Candidatus Pristimantibacillus</taxon>
    </lineage>
</organism>
<evidence type="ECO:0000259" key="1">
    <source>
        <dbReference type="Pfam" id="PF00293"/>
    </source>
</evidence>
<dbReference type="PANTHER" id="PTHR10885:SF0">
    <property type="entry name" value="ISOPENTENYL-DIPHOSPHATE DELTA-ISOMERASE"/>
    <property type="match status" value="1"/>
</dbReference>
<accession>A0A9J6ZGD4</accession>
<sequence>MSSTEWFDIYDEQLRSLGRATRSETHTNGYWHRTFHCWIYEQRDNEIYIAFQQRQVGKDTNPLCYDITVAGHLTAGEQLQDAVREIAEEVGLLVKFKDLHHMMQVREEAAGEVHGKQYIDREISDVFALQSPRPLSTWKFQVEEVLAVYEAPLTGLRRLFLGQIEQLEVSGYIQSQTSVLPSLQAHTTVIMKDQFVPRPHQYYLQVFDTIEAIK</sequence>
<name>A0A9J6ZGD4_9BACL</name>
<evidence type="ECO:0000313" key="3">
    <source>
        <dbReference type="Proteomes" id="UP001056756"/>
    </source>
</evidence>
<dbReference type="Pfam" id="PF00293">
    <property type="entry name" value="NUDIX"/>
    <property type="match status" value="1"/>
</dbReference>
<dbReference type="PANTHER" id="PTHR10885">
    <property type="entry name" value="ISOPENTENYL-DIPHOSPHATE DELTA-ISOMERASE"/>
    <property type="match status" value="1"/>
</dbReference>
<dbReference type="Proteomes" id="UP001056756">
    <property type="component" value="Chromosome"/>
</dbReference>
<dbReference type="KEGG" id="plig:NAG76_03035"/>
<proteinExistence type="predicted"/>
<protein>
    <submittedName>
        <fullName evidence="2">NUDIX domain-containing protein</fullName>
    </submittedName>
</protein>
<evidence type="ECO:0000313" key="2">
    <source>
        <dbReference type="EMBL" id="URN95250.1"/>
    </source>
</evidence>
<dbReference type="InterPro" id="IPR000086">
    <property type="entry name" value="NUDIX_hydrolase_dom"/>
</dbReference>